<dbReference type="SUPFAM" id="SSF51735">
    <property type="entry name" value="NAD(P)-binding Rossmann-fold domains"/>
    <property type="match status" value="1"/>
</dbReference>
<dbReference type="Gene3D" id="3.30.360.10">
    <property type="entry name" value="Dihydrodipicolinate Reductase, domain 2"/>
    <property type="match status" value="1"/>
</dbReference>
<dbReference type="AlphaFoldDB" id="A0A179EYR4"/>
<dbReference type="OrthoDB" id="10268090at2759"/>
<organism evidence="2 3">
    <name type="scientific">Pochonia chlamydosporia 170</name>
    <dbReference type="NCBI Taxonomy" id="1380566"/>
    <lineage>
        <taxon>Eukaryota</taxon>
        <taxon>Fungi</taxon>
        <taxon>Dikarya</taxon>
        <taxon>Ascomycota</taxon>
        <taxon>Pezizomycotina</taxon>
        <taxon>Sordariomycetes</taxon>
        <taxon>Hypocreomycetidae</taxon>
        <taxon>Hypocreales</taxon>
        <taxon>Clavicipitaceae</taxon>
        <taxon>Pochonia</taxon>
    </lineage>
</organism>
<evidence type="ECO:0000313" key="3">
    <source>
        <dbReference type="Proteomes" id="UP000078397"/>
    </source>
</evidence>
<dbReference type="Proteomes" id="UP000078397">
    <property type="component" value="Unassembled WGS sequence"/>
</dbReference>
<dbReference type="GeneID" id="28853782"/>
<dbReference type="InterPro" id="IPR005097">
    <property type="entry name" value="Sacchrp_dh_NADP-bd"/>
</dbReference>
<accession>A0A179EYR4</accession>
<dbReference type="InterPro" id="IPR036291">
    <property type="entry name" value="NAD(P)-bd_dom_sf"/>
</dbReference>
<dbReference type="EMBL" id="LSBJ02000027">
    <property type="protein sequence ID" value="OAQ58336.1"/>
    <property type="molecule type" value="Genomic_DNA"/>
</dbReference>
<reference evidence="2 3" key="1">
    <citation type="journal article" date="2016" name="PLoS Pathog.">
        <title>Biosynthesis of antibiotic leucinostatins in bio-control fungus Purpureocillium lilacinum and their inhibition on phytophthora revealed by genome mining.</title>
        <authorList>
            <person name="Wang G."/>
            <person name="Liu Z."/>
            <person name="Lin R."/>
            <person name="Li E."/>
            <person name="Mao Z."/>
            <person name="Ling J."/>
            <person name="Yang Y."/>
            <person name="Yin W.B."/>
            <person name="Xie B."/>
        </authorList>
    </citation>
    <scope>NUCLEOTIDE SEQUENCE [LARGE SCALE GENOMIC DNA]</scope>
    <source>
        <strain evidence="2">170</strain>
    </source>
</reference>
<protein>
    <submittedName>
        <fullName evidence="2">Saccharopine dehydrogenase domain-containing protein</fullName>
    </submittedName>
</protein>
<dbReference type="RefSeq" id="XP_018136513.1">
    <property type="nucleotide sequence ID" value="XM_018289788.1"/>
</dbReference>
<dbReference type="PANTHER" id="PTHR43796">
    <property type="entry name" value="CARBOXYNORSPERMIDINE SYNTHASE"/>
    <property type="match status" value="1"/>
</dbReference>
<feature type="domain" description="Saccharopine dehydrogenase NADP binding" evidence="1">
    <location>
        <begin position="7"/>
        <end position="127"/>
    </location>
</feature>
<evidence type="ECO:0000259" key="1">
    <source>
        <dbReference type="Pfam" id="PF03435"/>
    </source>
</evidence>
<keyword evidence="3" id="KW-1185">Reference proteome</keyword>
<name>A0A179EYR4_METCM</name>
<evidence type="ECO:0000313" key="2">
    <source>
        <dbReference type="EMBL" id="OAQ58336.1"/>
    </source>
</evidence>
<dbReference type="KEGG" id="pchm:VFPPC_11670"/>
<comment type="caution">
    <text evidence="2">The sequence shown here is derived from an EMBL/GenBank/DDBJ whole genome shotgun (WGS) entry which is preliminary data.</text>
</comment>
<sequence length="450" mass="48030">MTATKPIVFIGAAGEMCRIAIERLATATSNPFILSDINLTALEVTAAKLPKGRATIVKLDLFDRPALVKAITGAALVILGAGPYIKTSEPVLSACLEAKIPYMDYDDDVESTQAALGLYEQAKKSGIPCYIGCGASPGMSNVMAMDVTRDLDVVEEIELCWLVGDERPAVGKAVLEHLLHIAAGPCLTWVDGKPKINESWVETGYAPMLGTSGETFLHETAHPEPVTLPRLFPNARRIRCLGGLGPSPVNGIARGLGKAVRSGAVSQKDAVEFLYQLTTQPPSTAGYGEALASFTQHFRGGDITIKELFGLLAHATSAFEPWRHALLGMFEQIWTGESTVSDVAGYLISSARGQTYENHSSLLVRATGTRNGHPAVAVRRTPKSGRDAFLSRNMAALTGTACAAFAAMALEDGVKRTGVFCPEDWAVPEVFYKALERVGTPADEIVERVA</sequence>
<dbReference type="Gene3D" id="3.40.50.720">
    <property type="entry name" value="NAD(P)-binding Rossmann-like Domain"/>
    <property type="match status" value="1"/>
</dbReference>
<dbReference type="PANTHER" id="PTHR43796:SF2">
    <property type="entry name" value="CARBOXYNORSPERMIDINE SYNTHASE"/>
    <property type="match status" value="1"/>
</dbReference>
<dbReference type="STRING" id="1380566.A0A179EYR4"/>
<gene>
    <name evidence="2" type="ORF">VFPPC_11670</name>
</gene>
<proteinExistence type="predicted"/>
<dbReference type="Pfam" id="PF03435">
    <property type="entry name" value="Sacchrp_dh_NADP"/>
    <property type="match status" value="1"/>
</dbReference>